<proteinExistence type="predicted"/>
<protein>
    <submittedName>
        <fullName evidence="2">Cytoplasmic iron level regulating protein YaaA (DUF328/UPF0246 family)</fullName>
    </submittedName>
</protein>
<keyword evidence="3" id="KW-1185">Reference proteome</keyword>
<accession>A0ABR9J3U3</accession>
<evidence type="ECO:0000256" key="1">
    <source>
        <dbReference type="SAM" id="MobiDB-lite"/>
    </source>
</evidence>
<gene>
    <name evidence="2" type="ORF">H4W26_000262</name>
</gene>
<dbReference type="Pfam" id="PF03883">
    <property type="entry name" value="H2O2_YaaD"/>
    <property type="match status" value="1"/>
</dbReference>
<evidence type="ECO:0000313" key="3">
    <source>
        <dbReference type="Proteomes" id="UP000636579"/>
    </source>
</evidence>
<name>A0ABR9J3U3_9MICC</name>
<sequence>MLIFLPPSEGKTPPQDSSAPPVDPERLALPELAEERRAVMRALVELSGTEVAQETLNVGARIMGEVRANTELFSAPTAPAHEVYTGVLYEALDAGSLDPQQLTRARRDVLVFSGLFGLTSLTDRIPAYRLSMGVTLNGSGTEQGPGAVRARTRPGRLGSFWKDALKAPLDILVGEQLVVDARSSSYAQVYRPAPEQTLVVNSVTERDGTRKVVTHFAKHARGLLAGMLLRAPEAERAEFGVEDVAELASQRWRVELRGATGRSPHQLDLIS</sequence>
<dbReference type="InterPro" id="IPR005583">
    <property type="entry name" value="YaaA"/>
</dbReference>
<dbReference type="EMBL" id="JADBEE010000001">
    <property type="protein sequence ID" value="MBE1513507.1"/>
    <property type="molecule type" value="Genomic_DNA"/>
</dbReference>
<organism evidence="2 3">
    <name type="scientific">Nesterenkonia halotolerans</name>
    <dbReference type="NCBI Taxonomy" id="225325"/>
    <lineage>
        <taxon>Bacteria</taxon>
        <taxon>Bacillati</taxon>
        <taxon>Actinomycetota</taxon>
        <taxon>Actinomycetes</taxon>
        <taxon>Micrococcales</taxon>
        <taxon>Micrococcaceae</taxon>
        <taxon>Nesterenkonia</taxon>
    </lineage>
</organism>
<feature type="region of interest" description="Disordered" evidence="1">
    <location>
        <begin position="1"/>
        <end position="23"/>
    </location>
</feature>
<dbReference type="PANTHER" id="PTHR30283:SF4">
    <property type="entry name" value="PEROXIDE STRESS RESISTANCE PROTEIN YAAA"/>
    <property type="match status" value="1"/>
</dbReference>
<reference evidence="2 3" key="1">
    <citation type="submission" date="2020-10" db="EMBL/GenBank/DDBJ databases">
        <title>Sequencing the genomes of 1000 actinobacteria strains.</title>
        <authorList>
            <person name="Klenk H.-P."/>
        </authorList>
    </citation>
    <scope>NUCLEOTIDE SEQUENCE [LARGE SCALE GENOMIC DNA]</scope>
    <source>
        <strain evidence="2 3">DSM 15474</strain>
    </source>
</reference>
<comment type="caution">
    <text evidence="2">The sequence shown here is derived from an EMBL/GenBank/DDBJ whole genome shotgun (WGS) entry which is preliminary data.</text>
</comment>
<dbReference type="Proteomes" id="UP000636579">
    <property type="component" value="Unassembled WGS sequence"/>
</dbReference>
<dbReference type="PANTHER" id="PTHR30283">
    <property type="entry name" value="PEROXIDE STRESS RESPONSE PROTEIN YAAA"/>
    <property type="match status" value="1"/>
</dbReference>
<evidence type="ECO:0000313" key="2">
    <source>
        <dbReference type="EMBL" id="MBE1513507.1"/>
    </source>
</evidence>
<dbReference type="RefSeq" id="WP_192590387.1">
    <property type="nucleotide sequence ID" value="NZ_JADBEE010000001.1"/>
</dbReference>